<reference evidence="2 3" key="1">
    <citation type="submission" date="2022-04" db="EMBL/GenBank/DDBJ databases">
        <title>Genome sequence of soybean root-associated Caulobacter segnis RL271.</title>
        <authorList>
            <person name="Longley R."/>
            <person name="Bonito G."/>
            <person name="Trigodet F."/>
            <person name="Crosson S."/>
            <person name="Fiebig A."/>
        </authorList>
    </citation>
    <scope>NUCLEOTIDE SEQUENCE [LARGE SCALE GENOMIC DNA]</scope>
    <source>
        <strain evidence="2 3">RL271</strain>
    </source>
</reference>
<feature type="signal peptide" evidence="1">
    <location>
        <begin position="1"/>
        <end position="20"/>
    </location>
</feature>
<feature type="chain" id="PRO_5047193964" description="Glycoside hydrolase family 65" evidence="1">
    <location>
        <begin position="21"/>
        <end position="754"/>
    </location>
</feature>
<keyword evidence="1" id="KW-0732">Signal</keyword>
<evidence type="ECO:0000313" key="2">
    <source>
        <dbReference type="EMBL" id="USQ96587.1"/>
    </source>
</evidence>
<gene>
    <name evidence="2" type="ORF">MZV50_03055</name>
</gene>
<dbReference type="InterPro" id="IPR008928">
    <property type="entry name" value="6-hairpin_glycosidase_sf"/>
</dbReference>
<evidence type="ECO:0000256" key="1">
    <source>
        <dbReference type="SAM" id="SignalP"/>
    </source>
</evidence>
<dbReference type="EMBL" id="CP096040">
    <property type="protein sequence ID" value="USQ96587.1"/>
    <property type="molecule type" value="Genomic_DNA"/>
</dbReference>
<protein>
    <recommendedName>
        <fullName evidence="4">Glycoside hydrolase family 65</fullName>
    </recommendedName>
</protein>
<name>A0ABY4ZUU6_9CAUL</name>
<dbReference type="Proteomes" id="UP001057520">
    <property type="component" value="Chromosome"/>
</dbReference>
<organism evidence="2 3">
    <name type="scientific">Caulobacter segnis</name>
    <dbReference type="NCBI Taxonomy" id="88688"/>
    <lineage>
        <taxon>Bacteria</taxon>
        <taxon>Pseudomonadati</taxon>
        <taxon>Pseudomonadota</taxon>
        <taxon>Alphaproteobacteria</taxon>
        <taxon>Caulobacterales</taxon>
        <taxon>Caulobacteraceae</taxon>
        <taxon>Caulobacter</taxon>
    </lineage>
</organism>
<dbReference type="SUPFAM" id="SSF48208">
    <property type="entry name" value="Six-hairpin glycosidases"/>
    <property type="match status" value="1"/>
</dbReference>
<accession>A0ABY4ZUU6</accession>
<evidence type="ECO:0008006" key="4">
    <source>
        <dbReference type="Google" id="ProtNLM"/>
    </source>
</evidence>
<dbReference type="InterPro" id="IPR012341">
    <property type="entry name" value="6hp_glycosidase-like_sf"/>
</dbReference>
<proteinExistence type="predicted"/>
<sequence>MRRALLAGLAVFALAPVVLAAPALAQPIDRHALVSRHDVRLTKVDPSAPLMVGNGQIGFTADITGLQTFPEAYSKIAPLLTEAQWAWHAFPNPNNYTYADGTVPIDVRGTKQPYAYMKDWNEAQTRPALAYLRENPHRFSLGRVALDLRDKAGKPARFEDLTATDQTLDLWSGVLTSRFTYDGEAVTVRTRVHPTLDMIVVDVDSALVEQGRLKLSVKFPGVSKNLNPDPSDWSHPELHTTKVTGEGARRLDVARQIDATRYVTALQADRAVDFTAAGPHAFVVAPKAKGRTLGLEVAFSRTALPKALPSVTVADQATRAHWKSYWTQGAAVDFSGSTDPRAAELERRVVLSRYLMALNGAGEVPPQEEGLFSNSWNGKFHLEMHAWHAGHFALWNQPEYLERSLPWYLGHLKDAKARAASHGLKGAWWPKMVGPDGVDSPSKVSPFIMWQQPHPIWMSELVWRDKPTKATLAKYGALVSETADLLASFPHRDDKGRYVLGPPIIPVQENYDPLTTFNPAFELEYYRWGLETAQQWRVRQGLARKPEWDAVIKGLAPLATKDGLYLPTESTPDFWDVARSKDCSKHAVGEKCMNRDHPSFLMAYGLIPGKGVDPETMRRTLRAVETDWDLRQTWGWDYPMVAMTAARLGEPDKAVDWLFFEAKNNKFGVSGMTPRVHLDEHAQAFVPKAGEGDPVGPDGPGYTRAAETYFPSNGSLLAAVAMMAGGWDGSKGPTPGFPKDGKWVVRAEGFKPLP</sequence>
<dbReference type="Gene3D" id="1.50.10.10">
    <property type="match status" value="1"/>
</dbReference>
<evidence type="ECO:0000313" key="3">
    <source>
        <dbReference type="Proteomes" id="UP001057520"/>
    </source>
</evidence>
<keyword evidence="3" id="KW-1185">Reference proteome</keyword>